<feature type="non-terminal residue" evidence="15">
    <location>
        <position position="1"/>
    </location>
</feature>
<dbReference type="InterPro" id="IPR032821">
    <property type="entry name" value="PKS_assoc"/>
</dbReference>
<dbReference type="InterPro" id="IPR057326">
    <property type="entry name" value="KR_dom"/>
</dbReference>
<dbReference type="Pfam" id="PF00550">
    <property type="entry name" value="PP-binding"/>
    <property type="match status" value="5"/>
</dbReference>
<dbReference type="PANTHER" id="PTHR43775">
    <property type="entry name" value="FATTY ACID SYNTHASE"/>
    <property type="match status" value="1"/>
</dbReference>
<evidence type="ECO:0000256" key="12">
    <source>
        <dbReference type="SAM" id="MobiDB-lite"/>
    </source>
</evidence>
<feature type="domain" description="Ketosynthase family 3 (KS3)" evidence="14">
    <location>
        <begin position="1"/>
        <end position="166"/>
    </location>
</feature>
<dbReference type="GO" id="GO:0047879">
    <property type="term" value="F:erythronolide synthase activity"/>
    <property type="evidence" value="ECO:0007669"/>
    <property type="project" value="UniProtKB-EC"/>
</dbReference>
<evidence type="ECO:0000256" key="3">
    <source>
        <dbReference type="ARBA" id="ARBA00022679"/>
    </source>
</evidence>
<dbReference type="SMART" id="SM01294">
    <property type="entry name" value="PKS_PP_betabranch"/>
    <property type="match status" value="5"/>
</dbReference>
<comment type="pathway">
    <text evidence="9">Antibiotic biosynthesis; erythromycin biosynthesis.</text>
</comment>
<dbReference type="InterPro" id="IPR018201">
    <property type="entry name" value="Ketoacyl_synth_AS"/>
</dbReference>
<dbReference type="FunFam" id="1.10.1200.10:FF:000007">
    <property type="entry name" value="Probable polyketide synthase pks17"/>
    <property type="match status" value="5"/>
</dbReference>
<feature type="domain" description="Carrier" evidence="13">
    <location>
        <begin position="2676"/>
        <end position="2751"/>
    </location>
</feature>
<dbReference type="SUPFAM" id="SSF52151">
    <property type="entry name" value="FabD/lysophospholipase-like"/>
    <property type="match status" value="5"/>
</dbReference>
<sequence>LAVVRGSAVNQDGASNGLTAPNGPSQQRVIRQALASAGLGTSDVDVVEAHGTGTTLGDPIEAQALLATYGQDRDRPLLLGSVKSNIGHTQAAAGVAGIIKMVQALRHGVVPKTLHVDTPSSHVDWSQGSVELSTENLSWPEVERPRRAAVSSFGISGTNAHVIIEQPEPVASPEPADAPAAPWVLSARSPEALRGQAAHLRSFVDGRADIRDLDVAFSLATTRSAFEHRAAVVAGDRESLARALTALAEGVPGTGVIGSEQFPPGKLAVVFAGQGSQRIGMGRELSLRYPVFADALDTVIAAADRFLDRPLREVMWGEDAESLDRTGWAQPALFAVEVALFALLRSWGVRPDYLAGHSIGEIAAAHVAGVLSLEDACALVCARGRLMQALPAGGAMVAVQASEDEITPSLTGEMSIAAVNGPNSVVIAGGEAPVLAVAARLEAQGRKTKRLRVSHAFHSPLMDPMLEEFREVVEGLTFSAPRIPLVSALTGSLATGEQLCSPEYWVEHVRATVRFADAVGALRESRVTTFVELGPDSVLSAMIGDIAGDDGDVLAVPVLRSDRAEEIAAATAVARLHVAAVPVDWSRYFAGRGAQRIDLPTYAFQHVAYWPEGPAADRGDQATTVTDGTLWSVVEQGDPAALAALLRLEEGQVTTPESLLTALSAWRRGAEERSRLESWRYRVAWHRLGDVAATLEGLWLVVGGESIDAPADEVCDALHMHGAEVEYVALGEHDAVAERFAGFENPAGIVSLLAFDQRPSTAHPVLTVGLVQALALAQADLGAPVWTVTGGAVSTGADDHVRNPAQAAVWGFGRTAALEVPRRWGGLVDLPQAFDEQVARRLVAALTGPAAEDQIAVRAEGVFGRRIARRPVAPVVADDISTRGTVLVTGGTGALGAEVARRLARGGTQHLLLTSRRGPAAPGADELRAELTALGARVDVVACDVAERDQVAALLAEFDVTGVVHTAGVSHSDGLDTLGQPLFAEVMSAKVAGAVHLDALLADRELDMFVLFGSIAGVWGSGGQSAYSAANAMLDALAEHRRARGLTATSIAYGPWAEAGMGADEIVSGDLRRRGLRLLPPAQAVSEFVGAVLRGDTTVTVADVDWERYFPIFTAVRPSALFGDLPEIAALAGTSADAEGPSGELASRISGLAEADRLRVLVELVRGEAAAVLGYGSVEEVPAERAFRDIGFDSLTAVELRQRLAATTGLALPATMVFDYPSASALAEYVLGELLGAGAGESAGPGAGSAPSDDPIAIVGMGCRFPGGVSSPEEFWDLVSSGADAITEFPADRGWDAAALYDPDPDHAGTTYSTQGGFLHDAGEFDPGFFGISPREALAMDPQQRLLLETTWEAFERAGIAPASLRGSRTGAFVGSSYQDYGSGAGDGSEGHMVTGTSPSVLSGRLSYVFGLEGPAVTVDTACSSSLVALHLACASLTSGESTLAVAAGATVMPLPNGFIAFSRQRALARDGRCKAFSDAADGMTLAEGVGVVVLERLSDARRNGHPVLGIVRGSAVNQDGASNGLTAPNGPSQQRVIRQALANAGLAPSDVDAMEAHGTGTPLGDPIEAQALLATYGRDRDPEQPLLVGSVKSNIGHTQSAAGIASLIKMVMAMRSGVLPATLHVDMPSTRVDWTSGALSLLTESRQWPDTGRPRRSAVSSFGVSGTNAHVVLEAAPTVEPVEVAETRDLPVVPLVVSARTEAALRAQAERLLAVEGARPVDVGAELARSRSVFEQRAVVLGADQAKLSAGLAELAASGSSAAVVTGTADVDGKVVFVFPGQGAQWAGMGARLLAESPVFAERMAQCAAALAPFVDWSLLDVVSGAEGAPSLDRVDVVQPASFAMMVSLAEMWRSCGVVPDAVIGHSQGEIAAACVSGALPLADAARVVALRSQAIARTLAGRGAMVSVALPVAEVEPLLDEWDGQVSVAAVNGPRAVVVSGVPDALETLVERLTAAGVRAKRIAVDYASHSAQVEDLEAELLRDLAPMTPAIPEIPFLSTVTGQWLTGAELDAGYWYRNLRQTVEFEPAIRRLLDDRFRVFVEVSSHPVLTVGVQDVVDDAGERAVVAGTLRRDQGGLSRMLTSAAEVFVRGVPVDWARLFDATGARRVELPTYAFQHEHLWAVPQFFEPAAAADPADAEFWTAVEQQNLDLLAASLHVDEESLAAVLPALSSWRRQRADKSTVDSWRYRDVWTPVAARTASSLTGDWLVVSAGDADDLVAHLNALGADVREVVLDDSCLDRTELVERLGDLSGLTGVVSALASAEQPSPALPCMSLGLALTVTLVQALEHSEAPLWLLTRGAVSTGRSDPITSPAQAMVHGVGWTVALEHPDRFGGVVDLPEVLDERAAHRLAALLSGAVLEDQVALRASGTFARRIVPAAPGRQGTSREWTPRGTTLVTGGTGTLGRHLARWLATQGAEHLVLTNRSGLAAAGAPELVAELAELGATAEVVACDIADRAAVAGLLDRLAADGHVIRNVVHTAAVIELHSLADTTLDAFAEVLNAKVAGARNLDELLGEDLDAFVLYSSTAGMWGSGQHAAYVAGNAFLNALAAHRRARGLRATAVSWGIWSDDVELGRVDPNQIRRSGLVFMDPQLALSGLRQALVEDETVLAIADIDWERYYPVYTSARPTPLFDEVPQVQKLVEEAEQEVTHDSGFAATLRSLPPVEQRRAVLGLVRTEAATVLGFSSADALAEERAFRDVGFDSLTAVDLRNRLTVATGLKLPATLVFDHPTPVALADFLLAEIAGGTVEFTGPVRTGDTSDEPIAIIGMACRYPGGITSPEDLWELVLGGGDAISGFPADRGWDAASLYDADPDRAGKSYSVQGGFLHDVAGFDPAFFGISPREALAMDPQQRLLLETAWEAFERAGIDPRSARGSLTGTFIGASYQDYSSAAPSSAEGSEGHAVTGTLSSILSGRISYLFGLEGPAVTLDTACSSSLVAMHLACQSLREGESSLTLAGGVSVMSTPAAFIGFSRQRALAVDGRCKAYSDQADGMTLAEGVGLVLLERLSDAERNGHRVLAVIRGSAINQDGASNGMTAPSGPSQQRVIRQALANAGLRAADVDAVEGHGTGTALGDPIEAQALLTTYGQDRERPLLLGSVKSNIGHTQMASGVASVIKMVQALRHGVLPKTLHVTQPSSYVDWSAGSIELLTEQTSWPEHGRPRRAGISSFGLSGTNAHMVVEAAPAAEEPGARPEPGAVPVVLSARTDEALRAYADRLLSAVTAQPAPALADIAFSQATTRSGFERRAAVVAKDVEELVAGLTALREGTGAATATVVEAETTTGPSAFLFTGQGSQRAGAGRELYERFPVFADALDEVLARFDAELDRPLRDLVFAEPGSAEAALLDETGYTQPALFAIEVALYRLVESWGITPGYLAGHSIGELVAAHVAGVFTLDDACKLVAARGRLMQALPSGGAMVSVEASEDDVLAQLAGHEDEVSVAAVNGPRAVVIAGVERTVLDIASRFEALGHRTRRLRVSHAFHSPLMDAMLDEFREVAETVAYRRPEIPFVSNVTGALAEVEQVCTARYWVEHVRRAVRFADGVECLTTLGVRTFLEIGPDGVLAGMAPEIGMTPLLRRGRAEVESVLLAVAHWHVRGQAVDWHAFFAGSGGRRVDLPTYPFQNERFWPDAGLEPETGSALGGADDAFWSAVEHGDIESLTTSLGLDGGTVSAMVPALSSWRRTRRDQSVVDGWRYQVSWTPVTGGGGAAAGTWLLLAPAAAPDDWQEALVGGLGADVVRLEVPCEDRAALAQRLREVADTPFAGVLSLLAVQDGALPGHPEVPAGLAMTATAVQALGDAGVDAPLWCVTRGALAVGRSEQVLSPAQAGVWGLGRVVALEQPGRWGGLVDLPEVLDRRTAQRLSTVVGGDEDQVAVRTSGVFVRRLTRSRPVERPAAEAFRPTGTVLVTGGTGGLGGHVARWLAREGAEHLLLTSRRGPDAPGVEDLCRELTELGARVTVVACDVADRDALAPVLDGIPEQFPLSAVFHAAGVIEDGLVDDLTPESLAAVLRAKATAVTALHDLTIGAELSAFVTFSSTAGVIGAAGQGNYAAANAFLDAFAEHRRSLGLPSTSVAWGPWADAGMVDAAGVESRLRRGGFEPMRPDLAITALRQAIEGGDAVLMVADVDWTRFAAAFADVPLVADLPEVRALQRAKPEVQADDSLAGLPAAERSRRVLDLVRAHVAAVLGHADASTVAADRPFQDLGFDSLTSLELRNALAATTGLTLPASLVFDHPSPAEMAEFLLSELLGELDEPEQEVRAARSAADDPIAIVGIGCRFPGGVDSPEGLWRLLSEERDGISAFPDDRGWDLAALASGYSATAESGFLTGVADFDAGFFGVSPREALAMDPQQRQVLETAWEALERAGIDPSTLRGSQTGVFIGTNGQDYADLLTDAGDEVQGYVATGTTASVLSGRLSYTLGLEGPAVTVDTACSSALVAMHWATRALRGGECTLALAGGVSVMSTPGSFVEFTSQGGLAPDGRCKPFADGADGTAWSEGVGVLVLERLSDALRNGHEVWGLLRGSAVNQDGASNGLTAPNGPSQQRVIRQALADSGLVPADIDAVEAHGTGTTLGDPIEAQALLSTYGRDRDRPLWLGSVKSNIGHTQAAAGTAGVIKMVMALRHGVLPRSLHIDEPSSHVDWESGSVSLLRAPQEWPRNGHARRAGVSAFGLSGTNAHVIVEEAPPARPAVAPRRSPAVVPWVVSGKTRAALDAQLERVRAFAGQHPDLSVLDIGFTLATGRAAFRHRAVLLRGEGNADTIRDVASERSLAVLFSGQGSQRLGMGRELHERFPVFAEAFDAVAAHLDLVLDRPLREVVWGEDPEALSRTGFTQPALFAVEVALFRLVESWGIRPDFVGGHSIGEVAAAHVAGVLSLADACRLVVARSALMEALPAGGAMVAIQATESEVLPLLTGDVSIAAVNGPASVVVAGSDDAVRAVADAFGDRKTTRLKVSHAFHSPLMEPMLAEFARVLAELTFEAPRIPLVSNVTGELGTDVRSPEYWVRHVREAVRFADGVKTLSDAGVTAFLELGPDAVLSALAGESLPQDAVVVPAQRKGRGEEAALVAALARLHAAGVTPDWKAFFDGTGATSTDLPTYAFQRERFWPQVAPSRRSVVDDWCYRVDWEPVPVPPGTADKWLVLVPAGQDDPWTSEVANALGGEVVSVSESVELPSYSDLAGVVSLLAVGDDALPAETAWPGAVLQAVAEAGIDAPLWCLTRGAVAVDRTERLRSAGQAAVWGEGLVVAVEEPQRWGGLVDLPAELDDRVLSLLVDVLAAGGDEDQVAVRSTGVVGRRLVRADVASDPWHPGGTVLLAGAAGTADRRLARWLADRGATRLVLTGAEVDLPEIDAEIVFVERDALADAIEEFPPSAVFVTGDFIEELTDVADLDALLGDRPLDRFVLCGSVSGTWGFAGRREEAAVGAYLEAIARLRRDRGLPGQSVSWGALAGALDERSAAHLRHNGLPPMEPERAFDALARTGADGGSLVVAHVQWDVFAANRRGPLFVNLVPAPDEQAHDRSNPLREALAGLPEAERRAALLTLVRAKAAAVLGHGSPGGIEDDWPFRDLGFDSMTAVDLRNLLTAETGLTLPASLVFDHPTPAELAGFLLGELFGGQAEERPDQGGTATADTTDPIVIVGMSCRYPGGVRSPEDLWDLVSGEVDAIGGLPVDRGWDLAGLMARGTPTNGGYLDIAADFDAGFFGISPREAMVMDPQQRMVLETAWEALERTGIDPASLRGTDTGVFVGGGSGDYRPSAEPGGQWQTAQSASLLSGRLAYTFGLQGPTVSVDTACSSSLVALHLAVQAVRSGECRLALAGGVTVMATPNVLIEFDGMGALSPDGRCRAFSDTANGTGWSEGVGILVVERLSDARRHGHDVLAIVRGSAINQDGASNGLTAPSGPAQQRVIRKALAVAGVHPSEVDAVEAHGTATRLGDPIEAQALLATYGQDRERPLLLGSLKSNIGHTQAASGVAGVIKMVQAMRHGLLPRTLHVTEPSSGVDWTAGSIRLLTSSEPWPETGRPRRAAVSSFGASGTNSHLVLEQPPTGGEPPVPAVSGTFPVTLSARTPEALRAQARRVLEHVSAADVGLTDLAFSLATTRAVFAQRAAVVAADRDQLLDGLTALVQEARSPHVVRGEAARSSKLAALFSGQGAQRVGMGRELYDRFPVFAAALDEVLAHWEPGLREVMWGSDQETLNRTGHAQPALFAFEVALFRLVESWGVRPDFVGGHSIGEVAAAHVAGVLSLRDACRLVAARAALMQALPEGGAMLAIQATEAEVSALLGEGVSIAAVNGPSSVVLAGEEDAVHAVAARLQGRKTSRLRVSHAFHSPLMEPMLADFARVVAGLSFEPARIPVVSNVTGQLATDVGTPGYWVRHVRDTVRFGDGVRALSEAGATVFLELGPDSVLSALAAESLPGDAVVVPAVRKDRSEETAVLSAFAQLHVIGVPVSWQGLFEGTGARRVDLPTYAFQHERYWPETTAGPAQRAGREDDAFWEAVGQEDFTTLRTALDVDQDALAEVMPALLRWRREQTDRSLVDGWRYRIDWRPLVVEPQAGPAGRWLVVAPAGADSSPVLTALAGTEVVELVVADLDRAALAERLRELDGGFHGVVSLLAEKKTVADTAVLLQSLGDAGITAPLWCVTRGAVSVAPTDVPAEPLQAAHWGLGVVAALEHPDRWGGLVDLPEVLDDRSAAGLAAILAGLDREDQVAVRSSAVFGRRLVPAPAPRPDELWRPDGTVLITGGTGAVGGHVARGLARDGVRHLVLASRSGAEADGAEDLRSELTELGVEVTLAACDVADRVAVRELLAAIPSEHPLTGVVHAAGVLDDGVLDKLTPDRFDSVFRSKVGSAVLLDELTRDLDLDAFVLFSSGTAIAGNPGQANYAAANAVLNALAERRRAAGLPATSIAWGAWAGGGMAEGGKAEQLSRRAGIGAMDPDLAYTALRQVVAEGEPVTMVADVGPVRGTTSSRPAPLFRDMPGYRESAPAEEAPRFDLAALPPAKRAEAVLDLVRERAADVLGHGTVEAVGVHTPFQELGFDSLGTVELRNQLNAATGLSLDSTLVFDHPTPTLLAEHVLGRLDPGSSVRPADDEEAEFRELLASVPIARLREAGLLDQMRRLAAGQADDDTDEQDGIDEMSVDDLVRAALEEQN</sequence>
<evidence type="ECO:0000256" key="6">
    <source>
        <dbReference type="ARBA" id="ARBA00023315"/>
    </source>
</evidence>
<gene>
    <name evidence="15" type="ORF">SAMN04488000_12848</name>
</gene>
<feature type="domain" description="Carrier" evidence="13">
    <location>
        <begin position="4186"/>
        <end position="4261"/>
    </location>
</feature>
<feature type="domain" description="Ketosynthase family 3 (KS3)" evidence="14">
    <location>
        <begin position="5650"/>
        <end position="6062"/>
    </location>
</feature>
<dbReference type="STRING" id="65499.SAMN04488000_12848"/>
<dbReference type="SUPFAM" id="SSF53901">
    <property type="entry name" value="Thiolase-like"/>
    <property type="match status" value="5"/>
</dbReference>
<dbReference type="CDD" id="cd08952">
    <property type="entry name" value="KR_1_SDR_x"/>
    <property type="match status" value="5"/>
</dbReference>
<dbReference type="EC" id="2.3.1.94" evidence="11"/>
<dbReference type="Pfam" id="PF18369">
    <property type="entry name" value="PKS_DE"/>
    <property type="match status" value="4"/>
</dbReference>
<name>A0A1H9X6G3_9PSEU</name>
<dbReference type="InterPro" id="IPR020841">
    <property type="entry name" value="PKS_Beta-ketoAc_synthase_dom"/>
</dbReference>
<keyword evidence="3 15" id="KW-0808">Transferase</keyword>
<comment type="function">
    <text evidence="8">Involved in the biosynthesis of antibiotic erythromycin via the biosynthesis of its aglycone precursor, 6-deoxyerythronolide B (6-dEB).</text>
</comment>
<dbReference type="InterPro" id="IPR016039">
    <property type="entry name" value="Thiolase-like"/>
</dbReference>
<dbReference type="InterPro" id="IPR016036">
    <property type="entry name" value="Malonyl_transacylase_ACP-bd"/>
</dbReference>
<keyword evidence="4" id="KW-0677">Repeat</keyword>
<dbReference type="InterPro" id="IPR020806">
    <property type="entry name" value="PKS_PP-bd"/>
</dbReference>
<organism evidence="15 16">
    <name type="scientific">Lentzea albida</name>
    <dbReference type="NCBI Taxonomy" id="65499"/>
    <lineage>
        <taxon>Bacteria</taxon>
        <taxon>Bacillati</taxon>
        <taxon>Actinomycetota</taxon>
        <taxon>Actinomycetes</taxon>
        <taxon>Pseudonocardiales</taxon>
        <taxon>Pseudonocardiaceae</taxon>
        <taxon>Lentzea</taxon>
    </lineage>
</organism>
<dbReference type="GO" id="GO:0006633">
    <property type="term" value="P:fatty acid biosynthetic process"/>
    <property type="evidence" value="ECO:0007669"/>
    <property type="project" value="InterPro"/>
</dbReference>
<keyword evidence="5" id="KW-0511">Multifunctional enzyme</keyword>
<dbReference type="Proteomes" id="UP000199503">
    <property type="component" value="Unassembled WGS sequence"/>
</dbReference>
<evidence type="ECO:0000256" key="7">
    <source>
        <dbReference type="ARBA" id="ARBA00052442"/>
    </source>
</evidence>
<feature type="domain" description="Carrier" evidence="13">
    <location>
        <begin position="7026"/>
        <end position="7101"/>
    </location>
</feature>
<dbReference type="SUPFAM" id="SSF47336">
    <property type="entry name" value="ACP-like"/>
    <property type="match status" value="5"/>
</dbReference>
<dbReference type="InterPro" id="IPR016035">
    <property type="entry name" value="Acyl_Trfase/lysoPLipase"/>
</dbReference>
<reference evidence="16" key="1">
    <citation type="submission" date="2016-10" db="EMBL/GenBank/DDBJ databases">
        <authorList>
            <person name="Varghese N."/>
            <person name="Submissions S."/>
        </authorList>
    </citation>
    <scope>NUCLEOTIDE SEQUENCE [LARGE SCALE GENOMIC DNA]</scope>
    <source>
        <strain evidence="16">DSM 44437</strain>
    </source>
</reference>
<dbReference type="PANTHER" id="PTHR43775:SF51">
    <property type="entry name" value="INACTIVE PHENOLPHTHIOCEROL SYNTHESIS POLYKETIDE SYNTHASE TYPE I PKS1-RELATED"/>
    <property type="match status" value="1"/>
</dbReference>
<dbReference type="InterPro" id="IPR036291">
    <property type="entry name" value="NAD(P)-bd_dom_sf"/>
</dbReference>
<dbReference type="InterPro" id="IPR041618">
    <property type="entry name" value="PKS_DE"/>
</dbReference>
<dbReference type="EMBL" id="FOFV01000028">
    <property type="protein sequence ID" value="SES41714.1"/>
    <property type="molecule type" value="Genomic_DNA"/>
</dbReference>
<dbReference type="Gene3D" id="1.10.1200.10">
    <property type="entry name" value="ACP-like"/>
    <property type="match status" value="5"/>
</dbReference>
<dbReference type="SUPFAM" id="SSF51735">
    <property type="entry name" value="NAD(P)-binding Rossmann-fold domains"/>
    <property type="match status" value="10"/>
</dbReference>
<comment type="subunit">
    <text evidence="10">Homodimer. Erythronolide synthase is composed of EryAI, EryAII and EryAIII multimodular (2 modules) polypeptides each coding for a functional synthase subunit which participates in 2 of the six FAS-like elongation steps required for formation of the polyketide. Module 1, 2, 3, 4, 5, and 6 participating in biosynthesis steps 1, 2, 3, 4, 5, and 6, respectively.</text>
</comment>
<dbReference type="InterPro" id="IPR013968">
    <property type="entry name" value="PKS_KR"/>
</dbReference>
<dbReference type="NCBIfam" id="NF045894">
    <property type="entry name" value="PKS_plus_SDR"/>
    <property type="match status" value="3"/>
</dbReference>
<dbReference type="InterPro" id="IPR006162">
    <property type="entry name" value="Ppantetheine_attach_site"/>
</dbReference>
<evidence type="ECO:0000256" key="11">
    <source>
        <dbReference type="ARBA" id="ARBA00066981"/>
    </source>
</evidence>
<dbReference type="GO" id="GO:0031177">
    <property type="term" value="F:phosphopantetheine binding"/>
    <property type="evidence" value="ECO:0007669"/>
    <property type="project" value="InterPro"/>
</dbReference>
<dbReference type="Gene3D" id="6.10.140.1830">
    <property type="match status" value="2"/>
</dbReference>
<dbReference type="Pfam" id="PF02801">
    <property type="entry name" value="Ketoacyl-synt_C"/>
    <property type="match status" value="5"/>
</dbReference>
<dbReference type="Gene3D" id="3.40.47.10">
    <property type="match status" value="5"/>
</dbReference>
<evidence type="ECO:0000259" key="14">
    <source>
        <dbReference type="PROSITE" id="PS52004"/>
    </source>
</evidence>
<evidence type="ECO:0000256" key="9">
    <source>
        <dbReference type="ARBA" id="ARBA00060622"/>
    </source>
</evidence>
<dbReference type="InterPro" id="IPR014030">
    <property type="entry name" value="Ketoacyl_synth_N"/>
</dbReference>
<feature type="domain" description="Carrier" evidence="13">
    <location>
        <begin position="5555"/>
        <end position="5630"/>
    </location>
</feature>
<evidence type="ECO:0000256" key="8">
    <source>
        <dbReference type="ARBA" id="ARBA00060158"/>
    </source>
</evidence>
<dbReference type="PROSITE" id="PS00606">
    <property type="entry name" value="KS3_1"/>
    <property type="match status" value="4"/>
</dbReference>
<dbReference type="SMART" id="SM00825">
    <property type="entry name" value="PKS_KS"/>
    <property type="match status" value="5"/>
</dbReference>
<dbReference type="GO" id="GO:0004312">
    <property type="term" value="F:fatty acid synthase activity"/>
    <property type="evidence" value="ECO:0007669"/>
    <property type="project" value="TreeGrafter"/>
</dbReference>
<proteinExistence type="predicted"/>
<dbReference type="CDD" id="cd00833">
    <property type="entry name" value="PKS"/>
    <property type="match status" value="5"/>
</dbReference>
<dbReference type="Pfam" id="PF08659">
    <property type="entry name" value="KR"/>
    <property type="match status" value="5"/>
</dbReference>
<dbReference type="Gene3D" id="3.40.366.10">
    <property type="entry name" value="Malonyl-Coenzyme A Acyl Carrier Protein, domain 2"/>
    <property type="match status" value="5"/>
</dbReference>
<dbReference type="Pfam" id="PF00698">
    <property type="entry name" value="Acyl_transf_1"/>
    <property type="match status" value="5"/>
</dbReference>
<evidence type="ECO:0000256" key="10">
    <source>
        <dbReference type="ARBA" id="ARBA00063272"/>
    </source>
</evidence>
<dbReference type="InterPro" id="IPR050091">
    <property type="entry name" value="PKS_NRPS_Biosynth_Enz"/>
</dbReference>
<keyword evidence="1" id="KW-0596">Phosphopantetheine</keyword>
<dbReference type="InterPro" id="IPR014043">
    <property type="entry name" value="Acyl_transferase_dom"/>
</dbReference>
<dbReference type="FunFam" id="3.40.47.10:FF:000019">
    <property type="entry name" value="Polyketide synthase type I"/>
    <property type="match status" value="4"/>
</dbReference>
<dbReference type="RefSeq" id="WP_089927186.1">
    <property type="nucleotide sequence ID" value="NZ_FOFV01000028.1"/>
</dbReference>
<dbReference type="Gene3D" id="3.40.50.720">
    <property type="entry name" value="NAD(P)-binding Rossmann-like Domain"/>
    <property type="match status" value="5"/>
</dbReference>
<dbReference type="Pfam" id="PF16197">
    <property type="entry name" value="KAsynt_C_assoc"/>
    <property type="match status" value="5"/>
</dbReference>
<evidence type="ECO:0000259" key="13">
    <source>
        <dbReference type="PROSITE" id="PS50075"/>
    </source>
</evidence>
<dbReference type="InterPro" id="IPR014031">
    <property type="entry name" value="Ketoacyl_synth_C"/>
</dbReference>
<keyword evidence="16" id="KW-1185">Reference proteome</keyword>
<dbReference type="PROSITE" id="PS00012">
    <property type="entry name" value="PHOSPHOPANTETHEINE"/>
    <property type="match status" value="5"/>
</dbReference>
<evidence type="ECO:0000256" key="2">
    <source>
        <dbReference type="ARBA" id="ARBA00022553"/>
    </source>
</evidence>
<dbReference type="Gene3D" id="3.40.50.11460">
    <property type="match status" value="1"/>
</dbReference>
<dbReference type="SMART" id="SM00823">
    <property type="entry name" value="PKS_PP"/>
    <property type="match status" value="5"/>
</dbReference>
<evidence type="ECO:0000256" key="4">
    <source>
        <dbReference type="ARBA" id="ARBA00022737"/>
    </source>
</evidence>
<keyword evidence="2" id="KW-0597">Phosphoprotein</keyword>
<feature type="domain" description="Ketosynthase family 3 (KS3)" evidence="14">
    <location>
        <begin position="1253"/>
        <end position="1676"/>
    </location>
</feature>
<accession>A0A1H9X6G3</accession>
<feature type="compositionally biased region" description="Polar residues" evidence="12">
    <location>
        <begin position="8"/>
        <end position="24"/>
    </location>
</feature>
<feature type="domain" description="Ketosynthase family 3 (KS3)" evidence="14">
    <location>
        <begin position="2769"/>
        <end position="3193"/>
    </location>
</feature>
<dbReference type="SMART" id="SM00822">
    <property type="entry name" value="PKS_KR"/>
    <property type="match status" value="4"/>
</dbReference>
<dbReference type="SUPFAM" id="SSF55048">
    <property type="entry name" value="Probable ACP-binding domain of malonyl-CoA ACP transacylase"/>
    <property type="match status" value="5"/>
</dbReference>
<dbReference type="InterPro" id="IPR036736">
    <property type="entry name" value="ACP-like_sf"/>
</dbReference>
<dbReference type="PROSITE" id="PS52004">
    <property type="entry name" value="KS3_2"/>
    <property type="match status" value="5"/>
</dbReference>
<feature type="region of interest" description="Disordered" evidence="12">
    <location>
        <begin position="1"/>
        <end position="24"/>
    </location>
</feature>
<dbReference type="InterPro" id="IPR009081">
    <property type="entry name" value="PP-bd_ACP"/>
</dbReference>
<dbReference type="InterPro" id="IPR001227">
    <property type="entry name" value="Ac_transferase_dom_sf"/>
</dbReference>
<feature type="domain" description="Carrier" evidence="13">
    <location>
        <begin position="1159"/>
        <end position="1234"/>
    </location>
</feature>
<dbReference type="Pfam" id="PF00109">
    <property type="entry name" value="ketoacyl-synt"/>
    <property type="match status" value="4"/>
</dbReference>
<comment type="catalytic activity">
    <reaction evidence="7">
        <text>6 (S)-methylmalonyl-CoA + propanoyl-CoA + 6 NADPH + 12 H(+) = 6-deoxyerythronolide B + 6 CO2 + 6 NADP(+) + 7 CoA + H2O</text>
        <dbReference type="Rhea" id="RHEA:23068"/>
        <dbReference type="ChEBI" id="CHEBI:15377"/>
        <dbReference type="ChEBI" id="CHEBI:15378"/>
        <dbReference type="ChEBI" id="CHEBI:16089"/>
        <dbReference type="ChEBI" id="CHEBI:16526"/>
        <dbReference type="ChEBI" id="CHEBI:57287"/>
        <dbReference type="ChEBI" id="CHEBI:57327"/>
        <dbReference type="ChEBI" id="CHEBI:57392"/>
        <dbReference type="ChEBI" id="CHEBI:57783"/>
        <dbReference type="ChEBI" id="CHEBI:58349"/>
        <dbReference type="EC" id="2.3.1.94"/>
    </reaction>
</comment>
<dbReference type="PROSITE" id="PS50075">
    <property type="entry name" value="CARRIER"/>
    <property type="match status" value="5"/>
</dbReference>
<feature type="domain" description="Ketosynthase family 3 (KS3)" evidence="14">
    <location>
        <begin position="4280"/>
        <end position="4698"/>
    </location>
</feature>
<dbReference type="SMART" id="SM00827">
    <property type="entry name" value="PKS_AT"/>
    <property type="match status" value="5"/>
</dbReference>
<dbReference type="GO" id="GO:0004315">
    <property type="term" value="F:3-oxoacyl-[acyl-carrier-protein] synthase activity"/>
    <property type="evidence" value="ECO:0007669"/>
    <property type="project" value="InterPro"/>
</dbReference>
<dbReference type="FunFam" id="3.40.366.10:FF:000002">
    <property type="entry name" value="Probable polyketide synthase 2"/>
    <property type="match status" value="5"/>
</dbReference>
<dbReference type="OrthoDB" id="9778690at2"/>
<evidence type="ECO:0000256" key="1">
    <source>
        <dbReference type="ARBA" id="ARBA00022450"/>
    </source>
</evidence>
<protein>
    <recommendedName>
        <fullName evidence="11">6-deoxyerythronolide-B synthase</fullName>
        <ecNumber evidence="11">2.3.1.94</ecNumber>
    </recommendedName>
</protein>
<evidence type="ECO:0000256" key="5">
    <source>
        <dbReference type="ARBA" id="ARBA00023268"/>
    </source>
</evidence>
<dbReference type="Gene3D" id="3.30.70.3290">
    <property type="match status" value="5"/>
</dbReference>
<keyword evidence="6" id="KW-0012">Acyltransferase</keyword>
<evidence type="ECO:0000313" key="15">
    <source>
        <dbReference type="EMBL" id="SES41714.1"/>
    </source>
</evidence>
<evidence type="ECO:0000313" key="16">
    <source>
        <dbReference type="Proteomes" id="UP000199503"/>
    </source>
</evidence>